<dbReference type="Proteomes" id="UP000305948">
    <property type="component" value="Unassembled WGS sequence"/>
</dbReference>
<gene>
    <name evidence="2" type="ORF">OE88DRAFT_14440</name>
</gene>
<evidence type="ECO:0000313" key="2">
    <source>
        <dbReference type="EMBL" id="TFK56414.1"/>
    </source>
</evidence>
<keyword evidence="1" id="KW-0732">Signal</keyword>
<evidence type="ECO:0000256" key="1">
    <source>
        <dbReference type="SAM" id="SignalP"/>
    </source>
</evidence>
<evidence type="ECO:0000313" key="3">
    <source>
        <dbReference type="Proteomes" id="UP000305948"/>
    </source>
</evidence>
<protein>
    <recommendedName>
        <fullName evidence="4">Secreted protein</fullName>
    </recommendedName>
</protein>
<feature type="chain" id="PRO_5022873687" description="Secreted protein" evidence="1">
    <location>
        <begin position="19"/>
        <end position="105"/>
    </location>
</feature>
<evidence type="ECO:0008006" key="4">
    <source>
        <dbReference type="Google" id="ProtNLM"/>
    </source>
</evidence>
<keyword evidence="3" id="KW-1185">Reference proteome</keyword>
<proteinExistence type="predicted"/>
<sequence length="105" mass="12056">MCCMYIRISVLALCIVRCLDLPARLLCYDNVLFFARYRSCRARARVSVVIDPSCFLLDCPGQFRPYAVCMMYSRCFADLLRISAVIPFSLLRSAVLVERRSFPAI</sequence>
<feature type="signal peptide" evidence="1">
    <location>
        <begin position="1"/>
        <end position="18"/>
    </location>
</feature>
<name>A0A5C3NFA6_9AGAM</name>
<accession>A0A5C3NFA6</accession>
<dbReference type="EMBL" id="ML213503">
    <property type="protein sequence ID" value="TFK56414.1"/>
    <property type="molecule type" value="Genomic_DNA"/>
</dbReference>
<reference evidence="2 3" key="1">
    <citation type="journal article" date="2019" name="Nat. Ecol. Evol.">
        <title>Megaphylogeny resolves global patterns of mushroom evolution.</title>
        <authorList>
            <person name="Varga T."/>
            <person name="Krizsan K."/>
            <person name="Foldi C."/>
            <person name="Dima B."/>
            <person name="Sanchez-Garcia M."/>
            <person name="Sanchez-Ramirez S."/>
            <person name="Szollosi G.J."/>
            <person name="Szarkandi J.G."/>
            <person name="Papp V."/>
            <person name="Albert L."/>
            <person name="Andreopoulos W."/>
            <person name="Angelini C."/>
            <person name="Antonin V."/>
            <person name="Barry K.W."/>
            <person name="Bougher N.L."/>
            <person name="Buchanan P."/>
            <person name="Buyck B."/>
            <person name="Bense V."/>
            <person name="Catcheside P."/>
            <person name="Chovatia M."/>
            <person name="Cooper J."/>
            <person name="Damon W."/>
            <person name="Desjardin D."/>
            <person name="Finy P."/>
            <person name="Geml J."/>
            <person name="Haridas S."/>
            <person name="Hughes K."/>
            <person name="Justo A."/>
            <person name="Karasinski D."/>
            <person name="Kautmanova I."/>
            <person name="Kiss B."/>
            <person name="Kocsube S."/>
            <person name="Kotiranta H."/>
            <person name="LaButti K.M."/>
            <person name="Lechner B.E."/>
            <person name="Liimatainen K."/>
            <person name="Lipzen A."/>
            <person name="Lukacs Z."/>
            <person name="Mihaltcheva S."/>
            <person name="Morgado L.N."/>
            <person name="Niskanen T."/>
            <person name="Noordeloos M.E."/>
            <person name="Ohm R.A."/>
            <person name="Ortiz-Santana B."/>
            <person name="Ovrebo C."/>
            <person name="Racz N."/>
            <person name="Riley R."/>
            <person name="Savchenko A."/>
            <person name="Shiryaev A."/>
            <person name="Soop K."/>
            <person name="Spirin V."/>
            <person name="Szebenyi C."/>
            <person name="Tomsovsky M."/>
            <person name="Tulloss R.E."/>
            <person name="Uehling J."/>
            <person name="Grigoriev I.V."/>
            <person name="Vagvolgyi C."/>
            <person name="Papp T."/>
            <person name="Martin F.M."/>
            <person name="Miettinen O."/>
            <person name="Hibbett D.S."/>
            <person name="Nagy L.G."/>
        </authorList>
    </citation>
    <scope>NUCLEOTIDE SEQUENCE [LARGE SCALE GENOMIC DNA]</scope>
    <source>
        <strain evidence="2 3">OMC1185</strain>
    </source>
</reference>
<organism evidence="2 3">
    <name type="scientific">Heliocybe sulcata</name>
    <dbReference type="NCBI Taxonomy" id="5364"/>
    <lineage>
        <taxon>Eukaryota</taxon>
        <taxon>Fungi</taxon>
        <taxon>Dikarya</taxon>
        <taxon>Basidiomycota</taxon>
        <taxon>Agaricomycotina</taxon>
        <taxon>Agaricomycetes</taxon>
        <taxon>Gloeophyllales</taxon>
        <taxon>Gloeophyllaceae</taxon>
        <taxon>Heliocybe</taxon>
    </lineage>
</organism>
<dbReference type="AlphaFoldDB" id="A0A5C3NFA6"/>